<keyword evidence="3" id="KW-0723">Serine/threonine-protein kinase</keyword>
<comment type="similarity">
    <text evidence="1">Belongs to the protein kinase superfamily. CAMK Ser/Thr protein kinase family.</text>
</comment>
<dbReference type="AlphaFoldDB" id="A0A091TFT3"/>
<dbReference type="EMBL" id="KK449331">
    <property type="protein sequence ID" value="KFQ72642.1"/>
    <property type="molecule type" value="Genomic_DNA"/>
</dbReference>
<evidence type="ECO:0000256" key="7">
    <source>
        <dbReference type="ARBA" id="ARBA00022777"/>
    </source>
</evidence>
<name>A0A091TFT3_PHALP</name>
<dbReference type="InterPro" id="IPR011009">
    <property type="entry name" value="Kinase-like_dom_sf"/>
</dbReference>
<gene>
    <name evidence="11" type="ORF">N335_08298</name>
</gene>
<comment type="catalytic activity">
    <reaction evidence="10">
        <text>L-seryl-[protein] + ATP = O-phospho-L-seryl-[protein] + ADP + H(+)</text>
        <dbReference type="Rhea" id="RHEA:17989"/>
        <dbReference type="Rhea" id="RHEA-COMP:9863"/>
        <dbReference type="Rhea" id="RHEA-COMP:11604"/>
        <dbReference type="ChEBI" id="CHEBI:15378"/>
        <dbReference type="ChEBI" id="CHEBI:29999"/>
        <dbReference type="ChEBI" id="CHEBI:30616"/>
        <dbReference type="ChEBI" id="CHEBI:83421"/>
        <dbReference type="ChEBI" id="CHEBI:456216"/>
        <dbReference type="EC" id="2.7.11.1"/>
    </reaction>
</comment>
<evidence type="ECO:0000256" key="3">
    <source>
        <dbReference type="ARBA" id="ARBA00022527"/>
    </source>
</evidence>
<sequence>QMLQDCPKARREVELHWRASQCAHIVRIMDVYENLYQGRKCLLIVME</sequence>
<keyword evidence="12" id="KW-1185">Reference proteome</keyword>
<comment type="catalytic activity">
    <reaction evidence="9">
        <text>L-threonyl-[protein] + ATP = O-phospho-L-threonyl-[protein] + ADP + H(+)</text>
        <dbReference type="Rhea" id="RHEA:46608"/>
        <dbReference type="Rhea" id="RHEA-COMP:11060"/>
        <dbReference type="Rhea" id="RHEA-COMP:11605"/>
        <dbReference type="ChEBI" id="CHEBI:15378"/>
        <dbReference type="ChEBI" id="CHEBI:30013"/>
        <dbReference type="ChEBI" id="CHEBI:30616"/>
        <dbReference type="ChEBI" id="CHEBI:61977"/>
        <dbReference type="ChEBI" id="CHEBI:456216"/>
        <dbReference type="EC" id="2.7.11.1"/>
    </reaction>
</comment>
<dbReference type="FunFam" id="3.30.200.20:FF:000156">
    <property type="entry name" value="MAP kinase-activated protein kinase 3"/>
    <property type="match status" value="1"/>
</dbReference>
<feature type="non-terminal residue" evidence="11">
    <location>
        <position position="47"/>
    </location>
</feature>
<evidence type="ECO:0000256" key="5">
    <source>
        <dbReference type="ARBA" id="ARBA00022679"/>
    </source>
</evidence>
<dbReference type="Gene3D" id="3.30.200.20">
    <property type="entry name" value="Phosphorylase Kinase, domain 1"/>
    <property type="match status" value="1"/>
</dbReference>
<organism evidence="11 12">
    <name type="scientific">Phaethon lepturus</name>
    <name type="common">White-tailed tropicbird</name>
    <dbReference type="NCBI Taxonomy" id="97097"/>
    <lineage>
        <taxon>Eukaryota</taxon>
        <taxon>Metazoa</taxon>
        <taxon>Chordata</taxon>
        <taxon>Craniata</taxon>
        <taxon>Vertebrata</taxon>
        <taxon>Euteleostomi</taxon>
        <taxon>Archelosauria</taxon>
        <taxon>Archosauria</taxon>
        <taxon>Dinosauria</taxon>
        <taxon>Saurischia</taxon>
        <taxon>Theropoda</taxon>
        <taxon>Coelurosauria</taxon>
        <taxon>Aves</taxon>
        <taxon>Neognathae</taxon>
        <taxon>Neoaves</taxon>
        <taxon>Phaethontimorphae</taxon>
        <taxon>Phaethontiformes</taxon>
        <taxon>Phaethontidae</taxon>
        <taxon>Phaethon</taxon>
    </lineage>
</organism>
<dbReference type="Proteomes" id="UP000053638">
    <property type="component" value="Unassembled WGS sequence"/>
</dbReference>
<proteinExistence type="inferred from homology"/>
<dbReference type="GO" id="GO:0005524">
    <property type="term" value="F:ATP binding"/>
    <property type="evidence" value="ECO:0007669"/>
    <property type="project" value="UniProtKB-KW"/>
</dbReference>
<evidence type="ECO:0000256" key="6">
    <source>
        <dbReference type="ARBA" id="ARBA00022741"/>
    </source>
</evidence>
<dbReference type="EC" id="2.7.11.1" evidence="2"/>
<evidence type="ECO:0000256" key="2">
    <source>
        <dbReference type="ARBA" id="ARBA00012513"/>
    </source>
</evidence>
<evidence type="ECO:0000256" key="4">
    <source>
        <dbReference type="ARBA" id="ARBA00022553"/>
    </source>
</evidence>
<keyword evidence="7 11" id="KW-0418">Kinase</keyword>
<dbReference type="PhylomeDB" id="A0A091TFT3"/>
<evidence type="ECO:0000256" key="8">
    <source>
        <dbReference type="ARBA" id="ARBA00022840"/>
    </source>
</evidence>
<evidence type="ECO:0000256" key="1">
    <source>
        <dbReference type="ARBA" id="ARBA00006692"/>
    </source>
</evidence>
<evidence type="ECO:0000313" key="12">
    <source>
        <dbReference type="Proteomes" id="UP000053638"/>
    </source>
</evidence>
<evidence type="ECO:0000256" key="10">
    <source>
        <dbReference type="ARBA" id="ARBA00048679"/>
    </source>
</evidence>
<dbReference type="GO" id="GO:0004674">
    <property type="term" value="F:protein serine/threonine kinase activity"/>
    <property type="evidence" value="ECO:0007669"/>
    <property type="project" value="UniProtKB-KW"/>
</dbReference>
<accession>A0A091TFT3</accession>
<evidence type="ECO:0000256" key="9">
    <source>
        <dbReference type="ARBA" id="ARBA00047899"/>
    </source>
</evidence>
<dbReference type="SUPFAM" id="SSF56112">
    <property type="entry name" value="Protein kinase-like (PK-like)"/>
    <property type="match status" value="1"/>
</dbReference>
<keyword evidence="5" id="KW-0808">Transferase</keyword>
<keyword evidence="6" id="KW-0547">Nucleotide-binding</keyword>
<evidence type="ECO:0000313" key="11">
    <source>
        <dbReference type="EMBL" id="KFQ72642.1"/>
    </source>
</evidence>
<reference evidence="11 12" key="1">
    <citation type="submission" date="2014-04" db="EMBL/GenBank/DDBJ databases">
        <title>Genome evolution of avian class.</title>
        <authorList>
            <person name="Zhang G."/>
            <person name="Li C."/>
        </authorList>
    </citation>
    <scope>NUCLEOTIDE SEQUENCE [LARGE SCALE GENOMIC DNA]</scope>
    <source>
        <strain evidence="11">BGI_N335</strain>
    </source>
</reference>
<feature type="non-terminal residue" evidence="11">
    <location>
        <position position="1"/>
    </location>
</feature>
<protein>
    <recommendedName>
        <fullName evidence="2">non-specific serine/threonine protein kinase</fullName>
        <ecNumber evidence="2">2.7.11.1</ecNumber>
    </recommendedName>
</protein>
<keyword evidence="8" id="KW-0067">ATP-binding</keyword>
<keyword evidence="4" id="KW-0597">Phosphoprotein</keyword>